<dbReference type="RefSeq" id="WP_034720503.1">
    <property type="nucleotide sequence ID" value="NZ_FOIX01000003.1"/>
</dbReference>
<keyword evidence="4" id="KW-0963">Cytoplasm</keyword>
<dbReference type="InterPro" id="IPR003442">
    <property type="entry name" value="T6A_TsaE"/>
</dbReference>
<evidence type="ECO:0000256" key="4">
    <source>
        <dbReference type="ARBA" id="ARBA00022490"/>
    </source>
</evidence>
<reference evidence="12 14" key="2">
    <citation type="submission" date="2018-12" db="EMBL/GenBank/DDBJ databases">
        <authorList>
            <consortium name="Pathogen Informatics"/>
        </authorList>
    </citation>
    <scope>NUCLEOTIDE SEQUENCE [LARGE SCALE GENOMIC DNA]</scope>
    <source>
        <strain evidence="12 14">NCTC13489</strain>
    </source>
</reference>
<evidence type="ECO:0000313" key="11">
    <source>
        <dbReference type="EMBL" id="KEY19412.1"/>
    </source>
</evidence>
<dbReference type="GO" id="GO:0046872">
    <property type="term" value="F:metal ion binding"/>
    <property type="evidence" value="ECO:0007669"/>
    <property type="project" value="UniProtKB-KW"/>
</dbReference>
<dbReference type="GO" id="GO:0005524">
    <property type="term" value="F:ATP binding"/>
    <property type="evidence" value="ECO:0007669"/>
    <property type="project" value="UniProtKB-KW"/>
</dbReference>
<dbReference type="Pfam" id="PF02367">
    <property type="entry name" value="TsaE"/>
    <property type="match status" value="1"/>
</dbReference>
<keyword evidence="9" id="KW-0460">Magnesium</keyword>
<dbReference type="AlphaFoldDB" id="A0A448NPH7"/>
<keyword evidence="6" id="KW-0479">Metal-binding</keyword>
<evidence type="ECO:0000256" key="2">
    <source>
        <dbReference type="ARBA" id="ARBA00007599"/>
    </source>
</evidence>
<evidence type="ECO:0000313" key="14">
    <source>
        <dbReference type="Proteomes" id="UP000270036"/>
    </source>
</evidence>
<dbReference type="Gene3D" id="3.40.50.300">
    <property type="entry name" value="P-loop containing nucleotide triphosphate hydrolases"/>
    <property type="match status" value="1"/>
</dbReference>
<evidence type="ECO:0000256" key="6">
    <source>
        <dbReference type="ARBA" id="ARBA00022723"/>
    </source>
</evidence>
<dbReference type="SUPFAM" id="SSF52540">
    <property type="entry name" value="P-loop containing nucleoside triphosphate hydrolases"/>
    <property type="match status" value="1"/>
</dbReference>
<dbReference type="InterPro" id="IPR027417">
    <property type="entry name" value="P-loop_NTPase"/>
</dbReference>
<dbReference type="PANTHER" id="PTHR33540:SF2">
    <property type="entry name" value="TRNA THREONYLCARBAMOYLADENOSINE BIOSYNTHESIS PROTEIN TSAE"/>
    <property type="match status" value="1"/>
</dbReference>
<keyword evidence="8" id="KW-0067">ATP-binding</keyword>
<keyword evidence="13" id="KW-1185">Reference proteome</keyword>
<evidence type="ECO:0000256" key="5">
    <source>
        <dbReference type="ARBA" id="ARBA00022694"/>
    </source>
</evidence>
<dbReference type="GO" id="GO:0002949">
    <property type="term" value="P:tRNA threonylcarbamoyladenosine modification"/>
    <property type="evidence" value="ECO:0007669"/>
    <property type="project" value="InterPro"/>
</dbReference>
<keyword evidence="5" id="KW-0819">tRNA processing</keyword>
<dbReference type="PANTHER" id="PTHR33540">
    <property type="entry name" value="TRNA THREONYLCARBAMOYLADENOSINE BIOSYNTHESIS PROTEIN TSAE"/>
    <property type="match status" value="1"/>
</dbReference>
<evidence type="ECO:0000256" key="10">
    <source>
        <dbReference type="ARBA" id="ARBA00032441"/>
    </source>
</evidence>
<evidence type="ECO:0000313" key="13">
    <source>
        <dbReference type="Proteomes" id="UP000028349"/>
    </source>
</evidence>
<evidence type="ECO:0000256" key="7">
    <source>
        <dbReference type="ARBA" id="ARBA00022741"/>
    </source>
</evidence>
<dbReference type="KEGG" id="cant:NCTC13489_00875"/>
<sequence>MEFKIDQLEDWQKVIDEILPKLEYNILLLKGNLGAGKTTFTQFLLKNLGSDDDVSSPTYAIVNEYDTPKGNVFHFDLYRLKSADEVEDIGMHEYLNNAFLSIIEWPEVYEDELAHFPHHEMTIDNNGEYRRVKFTSILPF</sequence>
<dbReference type="OrthoDB" id="9815896at2"/>
<dbReference type="NCBIfam" id="TIGR00150">
    <property type="entry name" value="T6A_YjeE"/>
    <property type="match status" value="1"/>
</dbReference>
<proteinExistence type="inferred from homology"/>
<protein>
    <recommendedName>
        <fullName evidence="3">tRNA threonylcarbamoyladenosine biosynthesis protein TsaE</fullName>
    </recommendedName>
    <alternativeName>
        <fullName evidence="10">t(6)A37 threonylcarbamoyladenosine biosynthesis protein TsaE</fullName>
    </alternativeName>
</protein>
<dbReference type="EMBL" id="LR134441">
    <property type="protein sequence ID" value="VEH97530.1"/>
    <property type="molecule type" value="Genomic_DNA"/>
</dbReference>
<evidence type="ECO:0000256" key="8">
    <source>
        <dbReference type="ARBA" id="ARBA00022840"/>
    </source>
</evidence>
<reference evidence="11 13" key="1">
    <citation type="submission" date="2014-07" db="EMBL/GenBank/DDBJ databases">
        <authorList>
            <person name="Pisani N.G."/>
            <person name="Newman J.D."/>
        </authorList>
    </citation>
    <scope>NUCLEOTIDE SEQUENCE [LARGE SCALE GENOMIC DNA]</scope>
    <source>
        <strain evidence="11 13">LMG 24720</strain>
    </source>
</reference>
<accession>A0A448NPH7</accession>
<dbReference type="EMBL" id="JPEP01000002">
    <property type="protein sequence ID" value="KEY19412.1"/>
    <property type="molecule type" value="Genomic_DNA"/>
</dbReference>
<dbReference type="Proteomes" id="UP000270036">
    <property type="component" value="Chromosome"/>
</dbReference>
<dbReference type="Proteomes" id="UP000028349">
    <property type="component" value="Unassembled WGS sequence"/>
</dbReference>
<comment type="similarity">
    <text evidence="2">Belongs to the TsaE family.</text>
</comment>
<evidence type="ECO:0000256" key="1">
    <source>
        <dbReference type="ARBA" id="ARBA00004496"/>
    </source>
</evidence>
<evidence type="ECO:0000313" key="12">
    <source>
        <dbReference type="EMBL" id="VEH97530.1"/>
    </source>
</evidence>
<dbReference type="STRING" id="266748.HY04_13520"/>
<dbReference type="GO" id="GO:0005737">
    <property type="term" value="C:cytoplasm"/>
    <property type="evidence" value="ECO:0007669"/>
    <property type="project" value="UniProtKB-SubCell"/>
</dbReference>
<comment type="subcellular location">
    <subcellularLocation>
        <location evidence="1">Cytoplasm</location>
    </subcellularLocation>
</comment>
<evidence type="ECO:0000256" key="9">
    <source>
        <dbReference type="ARBA" id="ARBA00022842"/>
    </source>
</evidence>
<evidence type="ECO:0000256" key="3">
    <source>
        <dbReference type="ARBA" id="ARBA00019010"/>
    </source>
</evidence>
<name>A0A448NPH7_9FLAO</name>
<organism evidence="12 14">
    <name type="scientific">Kaistella antarctica</name>
    <dbReference type="NCBI Taxonomy" id="266748"/>
    <lineage>
        <taxon>Bacteria</taxon>
        <taxon>Pseudomonadati</taxon>
        <taxon>Bacteroidota</taxon>
        <taxon>Flavobacteriia</taxon>
        <taxon>Flavobacteriales</taxon>
        <taxon>Weeksellaceae</taxon>
        <taxon>Chryseobacterium group</taxon>
        <taxon>Kaistella</taxon>
    </lineage>
</organism>
<keyword evidence="7" id="KW-0547">Nucleotide-binding</keyword>
<gene>
    <name evidence="11" type="ORF">HY04_13520</name>
    <name evidence="12" type="ORF">NCTC13489_00875</name>
</gene>